<feature type="transmembrane region" description="Helical" evidence="6">
    <location>
        <begin position="40"/>
        <end position="60"/>
    </location>
</feature>
<dbReference type="GO" id="GO:0005886">
    <property type="term" value="C:plasma membrane"/>
    <property type="evidence" value="ECO:0007669"/>
    <property type="project" value="EnsemblFungi"/>
</dbReference>
<evidence type="ECO:0000313" key="8">
    <source>
        <dbReference type="Proteomes" id="UP000076632"/>
    </source>
</evidence>
<keyword evidence="2 6" id="KW-0812">Transmembrane</keyword>
<dbReference type="SMART" id="SM00679">
    <property type="entry name" value="CTNS"/>
    <property type="match status" value="2"/>
</dbReference>
<evidence type="ECO:0000256" key="5">
    <source>
        <dbReference type="SAM" id="MobiDB-lite"/>
    </source>
</evidence>
<feature type="transmembrane region" description="Helical" evidence="6">
    <location>
        <begin position="160"/>
        <end position="181"/>
    </location>
</feature>
<dbReference type="GeneID" id="28900252"/>
<evidence type="ECO:0000313" key="7">
    <source>
        <dbReference type="EMBL" id="KZF22967.1"/>
    </source>
</evidence>
<feature type="region of interest" description="Disordered" evidence="5">
    <location>
        <begin position="233"/>
        <end position="272"/>
    </location>
</feature>
<protein>
    <recommendedName>
        <fullName evidence="9">PQ loop repeat protein</fullName>
    </recommendedName>
</protein>
<evidence type="ECO:0008006" key="9">
    <source>
        <dbReference type="Google" id="ProtNLM"/>
    </source>
</evidence>
<dbReference type="Gene3D" id="1.20.1280.290">
    <property type="match status" value="1"/>
</dbReference>
<dbReference type="Proteomes" id="UP000076632">
    <property type="component" value="Unassembled WGS sequence"/>
</dbReference>
<accession>A0A161TBC3</accession>
<evidence type="ECO:0000256" key="6">
    <source>
        <dbReference type="SAM" id="Phobius"/>
    </source>
</evidence>
<dbReference type="InParanoid" id="A0A161TBC3"/>
<dbReference type="RefSeq" id="XP_018188522.1">
    <property type="nucleotide sequence ID" value="XM_018335115.1"/>
</dbReference>
<evidence type="ECO:0000256" key="4">
    <source>
        <dbReference type="ARBA" id="ARBA00023136"/>
    </source>
</evidence>
<feature type="compositionally biased region" description="Basic and acidic residues" evidence="5">
    <location>
        <begin position="256"/>
        <end position="272"/>
    </location>
</feature>
<feature type="transmembrane region" description="Helical" evidence="6">
    <location>
        <begin position="187"/>
        <end position="212"/>
    </location>
</feature>
<evidence type="ECO:0000256" key="1">
    <source>
        <dbReference type="ARBA" id="ARBA00004141"/>
    </source>
</evidence>
<dbReference type="InterPro" id="IPR006603">
    <property type="entry name" value="PQ-loop_rpt"/>
</dbReference>
<keyword evidence="3 6" id="KW-1133">Transmembrane helix</keyword>
<feature type="transmembrane region" description="Helical" evidence="6">
    <location>
        <begin position="96"/>
        <end position="118"/>
    </location>
</feature>
<reference evidence="7 8" key="1">
    <citation type="journal article" date="2016" name="Fungal Biol.">
        <title>The genome of Xylona heveae provides a window into fungal endophytism.</title>
        <authorList>
            <person name="Gazis R."/>
            <person name="Kuo A."/>
            <person name="Riley R."/>
            <person name="LaButti K."/>
            <person name="Lipzen A."/>
            <person name="Lin J."/>
            <person name="Amirebrahimi M."/>
            <person name="Hesse C.N."/>
            <person name="Spatafora J.W."/>
            <person name="Henrissat B."/>
            <person name="Hainaut M."/>
            <person name="Grigoriev I.V."/>
            <person name="Hibbett D.S."/>
        </authorList>
    </citation>
    <scope>NUCLEOTIDE SEQUENCE [LARGE SCALE GENOMIC DNA]</scope>
    <source>
        <strain evidence="7 8">TC161</strain>
    </source>
</reference>
<dbReference type="Pfam" id="PF04193">
    <property type="entry name" value="PQ-loop"/>
    <property type="match status" value="1"/>
</dbReference>
<evidence type="ECO:0000256" key="3">
    <source>
        <dbReference type="ARBA" id="ARBA00022989"/>
    </source>
</evidence>
<sequence>MSPQVNIPLAANILGGLLLLIPQIWYNFRRKNTDGLPGPMVLLWAICAVPFGVYSIVQNFNIPIQIQPQCLCALSLVTYAQILIYHNRWSPWKASVFAVAIGISFAGIEALLILTLRIPYSHGVSWPITLIGILAAVLLAAGLIPPYFELAKRNGRVIGINFIFLTVDFSGAFFSTLALAVQHTFDILGGILYIVCMLLEIGIFLSHGIWLIRTRKLRHEAKLSGKSIDEILDERQHGNEPKIYEQSSAQSTDLELGNKGDQKHIASEKSEH</sequence>
<name>A0A161TBC3_XYLHT</name>
<feature type="transmembrane region" description="Helical" evidence="6">
    <location>
        <begin position="124"/>
        <end position="148"/>
    </location>
</feature>
<dbReference type="InterPro" id="IPR051415">
    <property type="entry name" value="LAAT-1"/>
</dbReference>
<dbReference type="OMA" id="FCISRAT"/>
<gene>
    <name evidence="7" type="ORF">L228DRAFT_268333</name>
</gene>
<organism evidence="7 8">
    <name type="scientific">Xylona heveae (strain CBS 132557 / TC161)</name>
    <dbReference type="NCBI Taxonomy" id="1328760"/>
    <lineage>
        <taxon>Eukaryota</taxon>
        <taxon>Fungi</taxon>
        <taxon>Dikarya</taxon>
        <taxon>Ascomycota</taxon>
        <taxon>Pezizomycotina</taxon>
        <taxon>Xylonomycetes</taxon>
        <taxon>Xylonales</taxon>
        <taxon>Xylonaceae</taxon>
        <taxon>Xylona</taxon>
    </lineage>
</organism>
<proteinExistence type="predicted"/>
<dbReference type="PANTHER" id="PTHR16201">
    <property type="entry name" value="SEVEN TRANSMEMBRANE PROTEIN 1-RELATED"/>
    <property type="match status" value="1"/>
</dbReference>
<dbReference type="AlphaFoldDB" id="A0A161TBC3"/>
<comment type="subcellular location">
    <subcellularLocation>
        <location evidence="1">Membrane</location>
        <topology evidence="1">Multi-pass membrane protein</topology>
    </subcellularLocation>
</comment>
<dbReference type="OrthoDB" id="407617at2759"/>
<dbReference type="EMBL" id="KV407458">
    <property type="protein sequence ID" value="KZF22967.1"/>
    <property type="molecule type" value="Genomic_DNA"/>
</dbReference>
<keyword evidence="8" id="KW-1185">Reference proteome</keyword>
<dbReference type="PANTHER" id="PTHR16201:SF37">
    <property type="entry name" value="PQ-LOOP REPEAT-CONTAINING PROTEIN"/>
    <property type="match status" value="1"/>
</dbReference>
<evidence type="ECO:0000256" key="2">
    <source>
        <dbReference type="ARBA" id="ARBA00022692"/>
    </source>
</evidence>
<feature type="transmembrane region" description="Helical" evidence="6">
    <location>
        <begin position="6"/>
        <end position="28"/>
    </location>
</feature>
<feature type="compositionally biased region" description="Basic and acidic residues" evidence="5">
    <location>
        <begin position="233"/>
        <end position="243"/>
    </location>
</feature>
<keyword evidence="4 6" id="KW-0472">Membrane</keyword>